<evidence type="ECO:0000313" key="1">
    <source>
        <dbReference type="EMBL" id="ACM11705.1"/>
    </source>
</evidence>
<name>B9IU09_BACCQ</name>
<gene>
    <name evidence="1" type="ordered locus">BCQ_1275</name>
</gene>
<reference evidence="1 2" key="1">
    <citation type="journal article" date="2009" name="J. Bacteriol.">
        <title>Complete genome sequence of the extremophilic Bacillus cereus strain Q1 with industrial applications.</title>
        <authorList>
            <person name="Xiong Z."/>
            <person name="Jiang Y."/>
            <person name="Qi D."/>
            <person name="Lu H."/>
            <person name="Yang F."/>
            <person name="Yang J."/>
            <person name="Chen L."/>
            <person name="Sun L."/>
            <person name="Xu X."/>
            <person name="Xue Y."/>
            <person name="Zhu Y."/>
            <person name="Jin Q."/>
        </authorList>
    </citation>
    <scope>NUCLEOTIDE SEQUENCE [LARGE SCALE GENOMIC DNA]</scope>
    <source>
        <strain evidence="1 2">Q1</strain>
    </source>
</reference>
<dbReference type="AlphaFoldDB" id="B9IU09"/>
<protein>
    <submittedName>
        <fullName evidence="1">Uncharacterized protein</fullName>
    </submittedName>
</protein>
<accession>B9IU09</accession>
<evidence type="ECO:0000313" key="2">
    <source>
        <dbReference type="Proteomes" id="UP000000441"/>
    </source>
</evidence>
<dbReference type="KEGG" id="bcq:BCQ_1275"/>
<organism evidence="1 2">
    <name type="scientific">Bacillus cereus (strain Q1)</name>
    <dbReference type="NCBI Taxonomy" id="361100"/>
    <lineage>
        <taxon>Bacteria</taxon>
        <taxon>Bacillati</taxon>
        <taxon>Bacillota</taxon>
        <taxon>Bacilli</taxon>
        <taxon>Bacillales</taxon>
        <taxon>Bacillaceae</taxon>
        <taxon>Bacillus</taxon>
        <taxon>Bacillus cereus group</taxon>
    </lineage>
</organism>
<dbReference type="Proteomes" id="UP000000441">
    <property type="component" value="Chromosome"/>
</dbReference>
<sequence length="33" mass="4049">MQNRKKMTRTFELLKRNLKLLVQVKKVESLLYV</sequence>
<proteinExistence type="predicted"/>
<dbReference type="HOGENOM" id="CLU_3380337_0_0_9"/>
<dbReference type="EMBL" id="CP000227">
    <property type="protein sequence ID" value="ACM11705.1"/>
    <property type="molecule type" value="Genomic_DNA"/>
</dbReference>